<evidence type="ECO:0000313" key="2">
    <source>
        <dbReference type="EMBL" id="CAB4135002.1"/>
    </source>
</evidence>
<accession>A0A6J5LCL5</accession>
<dbReference type="EMBL" id="LR796243">
    <property type="protein sequence ID" value="CAB4130887.1"/>
    <property type="molecule type" value="Genomic_DNA"/>
</dbReference>
<proteinExistence type="predicted"/>
<dbReference type="EMBL" id="LR796293">
    <property type="protein sequence ID" value="CAB4135002.1"/>
    <property type="molecule type" value="Genomic_DNA"/>
</dbReference>
<reference evidence="1" key="1">
    <citation type="submission" date="2020-04" db="EMBL/GenBank/DDBJ databases">
        <authorList>
            <person name="Chiriac C."/>
            <person name="Salcher M."/>
            <person name="Ghai R."/>
            <person name="Kavagutti S V."/>
        </authorList>
    </citation>
    <scope>NUCLEOTIDE SEQUENCE</scope>
</reference>
<protein>
    <submittedName>
        <fullName evidence="1">Uncharacterized protein</fullName>
    </submittedName>
</protein>
<name>A0A6J5LCL5_9CAUD</name>
<evidence type="ECO:0000313" key="1">
    <source>
        <dbReference type="EMBL" id="CAB4130887.1"/>
    </source>
</evidence>
<gene>
    <name evidence="1" type="ORF">UFOVP121_42</name>
    <name evidence="2" type="ORF">UFOVP277_47</name>
</gene>
<sequence>MPAAIYDITIEQGATFTLSLVWKDSAGTPIDLTGWQARMQVRPAYHSDVVFLSLSSPSGGITLGGTAGTIEVVGSAAATAAIDGRKAVYDIELVAPGGAVTRLLQGAAVISPEVTR</sequence>
<organism evidence="1">
    <name type="scientific">uncultured Caudovirales phage</name>
    <dbReference type="NCBI Taxonomy" id="2100421"/>
    <lineage>
        <taxon>Viruses</taxon>
        <taxon>Duplodnaviria</taxon>
        <taxon>Heunggongvirae</taxon>
        <taxon>Uroviricota</taxon>
        <taxon>Caudoviricetes</taxon>
        <taxon>Peduoviridae</taxon>
        <taxon>Maltschvirus</taxon>
        <taxon>Maltschvirus maltsch</taxon>
    </lineage>
</organism>